<keyword evidence="3" id="KW-0540">Nuclease</keyword>
<dbReference type="Pfam" id="PF05685">
    <property type="entry name" value="Uma2"/>
    <property type="match status" value="1"/>
</dbReference>
<dbReference type="EMBL" id="JACHNB010000001">
    <property type="protein sequence ID" value="MBB4740763.1"/>
    <property type="molecule type" value="Genomic_DNA"/>
</dbReference>
<protein>
    <submittedName>
        <fullName evidence="3">Uma2 family endonuclease</fullName>
    </submittedName>
</protein>
<reference evidence="3 4" key="1">
    <citation type="submission" date="2020-08" db="EMBL/GenBank/DDBJ databases">
        <title>Sequencing the genomes of 1000 actinobacteria strains.</title>
        <authorList>
            <person name="Klenk H.-P."/>
        </authorList>
    </citation>
    <scope>NUCLEOTIDE SEQUENCE [LARGE SCALE GENOMIC DNA]</scope>
    <source>
        <strain evidence="3 4">DSM 45809</strain>
    </source>
</reference>
<sequence>MNLHEEKGRPQPVDDRGPAGGAHGRLDDMSVAVTEHVGPWSEEDYLALGETTNRIELFDGSLLVSPAPTTRHQNISRKLANLLEPGADDADLWVYEAVNVRLQAGRLFIPDVAVSPLEDVSVLEADQVRLVAEIVSPGNAGNDRVLKMALYAAARIEWYLLVEPNGHTLDLRLLQLDSGHYREQARGERLLATEPFPFELDAASLLRRR</sequence>
<evidence type="ECO:0000313" key="4">
    <source>
        <dbReference type="Proteomes" id="UP000546162"/>
    </source>
</evidence>
<dbReference type="InterPro" id="IPR008538">
    <property type="entry name" value="Uma2"/>
</dbReference>
<feature type="domain" description="Putative restriction endonuclease" evidence="2">
    <location>
        <begin position="43"/>
        <end position="200"/>
    </location>
</feature>
<dbReference type="Proteomes" id="UP000546162">
    <property type="component" value="Unassembled WGS sequence"/>
</dbReference>
<feature type="compositionally biased region" description="Basic and acidic residues" evidence="1">
    <location>
        <begin position="1"/>
        <end position="17"/>
    </location>
</feature>
<dbReference type="InterPro" id="IPR011335">
    <property type="entry name" value="Restrct_endonuc-II-like"/>
</dbReference>
<dbReference type="GO" id="GO:0004519">
    <property type="term" value="F:endonuclease activity"/>
    <property type="evidence" value="ECO:0007669"/>
    <property type="project" value="UniProtKB-KW"/>
</dbReference>
<dbReference type="InterPro" id="IPR012296">
    <property type="entry name" value="Nuclease_put_TT1808"/>
</dbReference>
<keyword evidence="3" id="KW-0378">Hydrolase</keyword>
<feature type="region of interest" description="Disordered" evidence="1">
    <location>
        <begin position="1"/>
        <end position="26"/>
    </location>
</feature>
<dbReference type="CDD" id="cd06260">
    <property type="entry name" value="DUF820-like"/>
    <property type="match status" value="1"/>
</dbReference>
<dbReference type="RefSeq" id="WP_373873479.1">
    <property type="nucleotide sequence ID" value="NZ_BAABFG010000005.1"/>
</dbReference>
<accession>A0A7W7M8C1</accession>
<proteinExistence type="predicted"/>
<dbReference type="PANTHER" id="PTHR35400:SF3">
    <property type="entry name" value="SLL1072 PROTEIN"/>
    <property type="match status" value="1"/>
</dbReference>
<name>A0A7W7M8C1_9ACTN</name>
<gene>
    <name evidence="3" type="ORF">BJY16_004222</name>
</gene>
<dbReference type="AlphaFoldDB" id="A0A7W7M8C1"/>
<dbReference type="SUPFAM" id="SSF52980">
    <property type="entry name" value="Restriction endonuclease-like"/>
    <property type="match status" value="1"/>
</dbReference>
<keyword evidence="3" id="KW-0255">Endonuclease</keyword>
<evidence type="ECO:0000256" key="1">
    <source>
        <dbReference type="SAM" id="MobiDB-lite"/>
    </source>
</evidence>
<organism evidence="3 4">
    <name type="scientific">Actinoplanes octamycinicus</name>
    <dbReference type="NCBI Taxonomy" id="135948"/>
    <lineage>
        <taxon>Bacteria</taxon>
        <taxon>Bacillati</taxon>
        <taxon>Actinomycetota</taxon>
        <taxon>Actinomycetes</taxon>
        <taxon>Micromonosporales</taxon>
        <taxon>Micromonosporaceae</taxon>
        <taxon>Actinoplanes</taxon>
    </lineage>
</organism>
<evidence type="ECO:0000259" key="2">
    <source>
        <dbReference type="Pfam" id="PF05685"/>
    </source>
</evidence>
<evidence type="ECO:0000313" key="3">
    <source>
        <dbReference type="EMBL" id="MBB4740763.1"/>
    </source>
</evidence>
<keyword evidence="4" id="KW-1185">Reference proteome</keyword>
<dbReference type="PANTHER" id="PTHR35400">
    <property type="entry name" value="SLR1083 PROTEIN"/>
    <property type="match status" value="1"/>
</dbReference>
<comment type="caution">
    <text evidence="3">The sequence shown here is derived from an EMBL/GenBank/DDBJ whole genome shotgun (WGS) entry which is preliminary data.</text>
</comment>
<dbReference type="Gene3D" id="3.90.1570.10">
    <property type="entry name" value="tt1808, chain A"/>
    <property type="match status" value="1"/>
</dbReference>